<dbReference type="EMBL" id="CAJNOI010001106">
    <property type="protein sequence ID" value="CAF1383066.1"/>
    <property type="molecule type" value="Genomic_DNA"/>
</dbReference>
<dbReference type="SUPFAM" id="SSF48445">
    <property type="entry name" value="14-3-3 protein"/>
    <property type="match status" value="1"/>
</dbReference>
<dbReference type="PANTHER" id="PTHR18860">
    <property type="entry name" value="14-3-3 PROTEIN"/>
    <property type="match status" value="1"/>
</dbReference>
<dbReference type="EMBL" id="CAJNOM010001448">
    <property type="protein sequence ID" value="CAF1608313.1"/>
    <property type="molecule type" value="Genomic_DNA"/>
</dbReference>
<organism evidence="5 6">
    <name type="scientific">Adineta steineri</name>
    <dbReference type="NCBI Taxonomy" id="433720"/>
    <lineage>
        <taxon>Eukaryota</taxon>
        <taxon>Metazoa</taxon>
        <taxon>Spiralia</taxon>
        <taxon>Gnathifera</taxon>
        <taxon>Rotifera</taxon>
        <taxon>Eurotatoria</taxon>
        <taxon>Bdelloidea</taxon>
        <taxon>Adinetida</taxon>
        <taxon>Adinetidae</taxon>
        <taxon>Adineta</taxon>
    </lineage>
</organism>
<comment type="similarity">
    <text evidence="1">Belongs to the 14-3-3 family.</text>
</comment>
<dbReference type="Proteomes" id="UP000663877">
    <property type="component" value="Unassembled WGS sequence"/>
</dbReference>
<proteinExistence type="inferred from homology"/>
<name>A0A816BEZ2_9BILA</name>
<dbReference type="Gene3D" id="1.20.190.20">
    <property type="entry name" value="14-3-3 domain"/>
    <property type="match status" value="1"/>
</dbReference>
<evidence type="ECO:0000259" key="3">
    <source>
        <dbReference type="SMART" id="SM00101"/>
    </source>
</evidence>
<keyword evidence="6" id="KW-1185">Reference proteome</keyword>
<dbReference type="PIRSF" id="PIRSF000868">
    <property type="entry name" value="14-3-3"/>
    <property type="match status" value="1"/>
</dbReference>
<reference evidence="5" key="1">
    <citation type="submission" date="2021-02" db="EMBL/GenBank/DDBJ databases">
        <authorList>
            <person name="Nowell W R."/>
        </authorList>
    </citation>
    <scope>NUCLEOTIDE SEQUENCE</scope>
</reference>
<gene>
    <name evidence="4" type="ORF">BJG266_LOCUS36684</name>
    <name evidence="5" type="ORF">QVE165_LOCUS53673</name>
</gene>
<evidence type="ECO:0000313" key="5">
    <source>
        <dbReference type="EMBL" id="CAF1608313.1"/>
    </source>
</evidence>
<dbReference type="InterPro" id="IPR023410">
    <property type="entry name" value="14-3-3_domain"/>
</dbReference>
<feature type="site" description="Interaction with phosphoserine on interacting protein" evidence="2">
    <location>
        <position position="129"/>
    </location>
</feature>
<dbReference type="Proteomes" id="UP000663832">
    <property type="component" value="Unassembled WGS sequence"/>
</dbReference>
<feature type="site" description="Interaction with phosphoserine on interacting protein" evidence="2">
    <location>
        <position position="57"/>
    </location>
</feature>
<evidence type="ECO:0000313" key="4">
    <source>
        <dbReference type="EMBL" id="CAF1383066.1"/>
    </source>
</evidence>
<comment type="caution">
    <text evidence="5">The sequence shown here is derived from an EMBL/GenBank/DDBJ whole genome shotgun (WGS) entry which is preliminary data.</text>
</comment>
<dbReference type="InterPro" id="IPR000308">
    <property type="entry name" value="14-3-3"/>
</dbReference>
<dbReference type="InterPro" id="IPR036815">
    <property type="entry name" value="14-3-3_dom_sf"/>
</dbReference>
<dbReference type="OrthoDB" id="10398289at2759"/>
<evidence type="ECO:0000313" key="6">
    <source>
        <dbReference type="Proteomes" id="UP000663832"/>
    </source>
</evidence>
<evidence type="ECO:0000256" key="1">
    <source>
        <dbReference type="ARBA" id="ARBA00006141"/>
    </source>
</evidence>
<dbReference type="AlphaFoldDB" id="A0A816BEZ2"/>
<dbReference type="Pfam" id="PF00244">
    <property type="entry name" value="14-3-3"/>
    <property type="match status" value="1"/>
</dbReference>
<dbReference type="SMART" id="SM00101">
    <property type="entry name" value="14_3_3"/>
    <property type="match status" value="1"/>
</dbReference>
<protein>
    <recommendedName>
        <fullName evidence="3">14-3-3 domain-containing protein</fullName>
    </recommendedName>
</protein>
<evidence type="ECO:0000256" key="2">
    <source>
        <dbReference type="PIRSR" id="PIRSR000868-1"/>
    </source>
</evidence>
<feature type="domain" description="14-3-3" evidence="3">
    <location>
        <begin position="4"/>
        <end position="222"/>
    </location>
</feature>
<dbReference type="PRINTS" id="PR00305">
    <property type="entry name" value="1433ZETA"/>
</dbReference>
<accession>A0A816BEZ2</accession>
<sequence>MTNKDEQLELAKLAEQAERYHDMMVAMKKVVETNSNLTDEELNLFSLAYKQVVNAYRLSWQTLSSIAEANEEGSELQQKIIKEYQKKIEKELKDVCHELLTILDKYIKPKAKTTESQLFYLKMKGDYYRYLTEVTSNNERQMLAEESELAYKNGFEMAKNHMIATNPIRLRLALNLSIFYYEILNEKDVACRLAKEAFDDGLNGLAILDENAYKGRNKNYTLL</sequence>